<dbReference type="Pfam" id="PF00078">
    <property type="entry name" value="RVT_1"/>
    <property type="match status" value="1"/>
</dbReference>
<accession>A0A0N5D1L1</accession>
<dbReference type="EMBL" id="UYYF01004440">
    <property type="protein sequence ID" value="VDN04113.1"/>
    <property type="molecule type" value="Genomic_DNA"/>
</dbReference>
<evidence type="ECO:0000313" key="4">
    <source>
        <dbReference type="WBParaSite" id="TCLT_0000674101-mRNA-1"/>
    </source>
</evidence>
<keyword evidence="3" id="KW-1185">Reference proteome</keyword>
<evidence type="ECO:0000259" key="1">
    <source>
        <dbReference type="Pfam" id="PF00078"/>
    </source>
</evidence>
<proteinExistence type="predicted"/>
<feature type="domain" description="Reverse transcriptase" evidence="1">
    <location>
        <begin position="16"/>
        <end position="90"/>
    </location>
</feature>
<protein>
    <submittedName>
        <fullName evidence="4">Reverse transcriptase domain-containing protein</fullName>
    </submittedName>
</protein>
<dbReference type="WBParaSite" id="TCLT_0000674101-mRNA-1">
    <property type="protein sequence ID" value="TCLT_0000674101-mRNA-1"/>
    <property type="gene ID" value="TCLT_0000674101"/>
</dbReference>
<dbReference type="InterPro" id="IPR000477">
    <property type="entry name" value="RT_dom"/>
</dbReference>
<organism evidence="4">
    <name type="scientific">Thelazia callipaeda</name>
    <name type="common">Oriental eyeworm</name>
    <name type="synonym">Parasitic nematode</name>
    <dbReference type="NCBI Taxonomy" id="103827"/>
    <lineage>
        <taxon>Eukaryota</taxon>
        <taxon>Metazoa</taxon>
        <taxon>Ecdysozoa</taxon>
        <taxon>Nematoda</taxon>
        <taxon>Chromadorea</taxon>
        <taxon>Rhabditida</taxon>
        <taxon>Spirurina</taxon>
        <taxon>Spiruromorpha</taxon>
        <taxon>Thelazioidea</taxon>
        <taxon>Thelaziidae</taxon>
        <taxon>Thelazia</taxon>
    </lineage>
</organism>
<evidence type="ECO:0000313" key="2">
    <source>
        <dbReference type="EMBL" id="VDN04113.1"/>
    </source>
</evidence>
<sequence>MDQLSHRTNIRYKVPTDQGMHATNHLLFVDDLKLLATEEDIMKATSEEVQKFFEIVGLEVNPTKSATNTELCADMAVLLEGTQGYKYLGIMEDRTSAPT</sequence>
<dbReference type="AlphaFoldDB" id="A0A0N5D1L1"/>
<name>A0A0N5D1L1_THECL</name>
<reference evidence="4" key="1">
    <citation type="submission" date="2017-02" db="UniProtKB">
        <authorList>
            <consortium name="WormBaseParasite"/>
        </authorList>
    </citation>
    <scope>IDENTIFICATION</scope>
</reference>
<reference evidence="2 3" key="2">
    <citation type="submission" date="2018-11" db="EMBL/GenBank/DDBJ databases">
        <authorList>
            <consortium name="Pathogen Informatics"/>
        </authorList>
    </citation>
    <scope>NUCLEOTIDE SEQUENCE [LARGE SCALE GENOMIC DNA]</scope>
</reference>
<dbReference type="Proteomes" id="UP000276776">
    <property type="component" value="Unassembled WGS sequence"/>
</dbReference>
<gene>
    <name evidence="2" type="ORF">TCLT_LOCUS6730</name>
</gene>
<dbReference type="OrthoDB" id="2192635at2759"/>
<evidence type="ECO:0000313" key="3">
    <source>
        <dbReference type="Proteomes" id="UP000276776"/>
    </source>
</evidence>